<evidence type="ECO:0000313" key="19">
    <source>
        <dbReference type="RefSeq" id="XP_025065657.1"/>
    </source>
</evidence>
<dbReference type="GO" id="GO:0060473">
    <property type="term" value="C:cortical granule"/>
    <property type="evidence" value="ECO:0007669"/>
    <property type="project" value="UniProtKB-SubCell"/>
</dbReference>
<dbReference type="InterPro" id="IPR035914">
    <property type="entry name" value="Sperma_CUB_dom_sf"/>
</dbReference>
<evidence type="ECO:0000256" key="8">
    <source>
        <dbReference type="ARBA" id="ARBA00023157"/>
    </source>
</evidence>
<evidence type="ECO:0000259" key="17">
    <source>
        <dbReference type="PROSITE" id="PS51864"/>
    </source>
</evidence>
<dbReference type="Pfam" id="PF00431">
    <property type="entry name" value="CUB"/>
    <property type="match status" value="1"/>
</dbReference>
<evidence type="ECO:0000313" key="18">
    <source>
        <dbReference type="Proteomes" id="UP000189705"/>
    </source>
</evidence>
<keyword evidence="9" id="KW-0278">Fertilization</keyword>
<dbReference type="Gene3D" id="3.40.390.10">
    <property type="entry name" value="Collagenase (Catalytic Domain)"/>
    <property type="match status" value="1"/>
</dbReference>
<protein>
    <recommendedName>
        <fullName evidence="14">Metalloendopeptidase</fullName>
        <ecNumber evidence="14">3.4.24.-</ecNumber>
    </recommendedName>
</protein>
<dbReference type="PROSITE" id="PS51864">
    <property type="entry name" value="ASTACIN"/>
    <property type="match status" value="1"/>
</dbReference>
<evidence type="ECO:0000256" key="15">
    <source>
        <dbReference type="SAM" id="MobiDB-lite"/>
    </source>
</evidence>
<feature type="domain" description="Peptidase M12A" evidence="17">
    <location>
        <begin position="87"/>
        <end position="287"/>
    </location>
</feature>
<feature type="active site" evidence="13">
    <location>
        <position position="186"/>
    </location>
</feature>
<evidence type="ECO:0000256" key="13">
    <source>
        <dbReference type="PROSITE-ProRule" id="PRU01211"/>
    </source>
</evidence>
<evidence type="ECO:0000256" key="11">
    <source>
        <dbReference type="ARBA" id="ARBA00037865"/>
    </source>
</evidence>
<dbReference type="InterPro" id="IPR017370">
    <property type="entry name" value="Hatching_enzyme_Uvs2-like"/>
</dbReference>
<feature type="chain" id="PRO_5017851580" description="Metalloendopeptidase" evidence="14">
    <location>
        <begin position="20"/>
        <end position="403"/>
    </location>
</feature>
<feature type="binding site" evidence="13">
    <location>
        <position position="195"/>
    </location>
    <ligand>
        <name>Zn(2+)</name>
        <dbReference type="ChEBI" id="CHEBI:29105"/>
        <note>catalytic</note>
    </ligand>
</feature>
<dbReference type="SUPFAM" id="SSF55486">
    <property type="entry name" value="Metalloproteases ('zincins'), catalytic domain"/>
    <property type="match status" value="1"/>
</dbReference>
<dbReference type="STRING" id="38654.A0A3Q0H1R1"/>
<name>A0A3Q0H1R1_ALLSI</name>
<proteinExistence type="predicted"/>
<dbReference type="Pfam" id="PF01400">
    <property type="entry name" value="Astacin"/>
    <property type="match status" value="1"/>
</dbReference>
<keyword evidence="8" id="KW-1015">Disulfide bond</keyword>
<dbReference type="GeneID" id="102380504"/>
<feature type="binding site" evidence="13">
    <location>
        <position position="189"/>
    </location>
    <ligand>
        <name>Zn(2+)</name>
        <dbReference type="ChEBI" id="CHEBI:29105"/>
        <note>catalytic</note>
    </ligand>
</feature>
<accession>A0A3Q0H1R1</accession>
<evidence type="ECO:0000256" key="2">
    <source>
        <dbReference type="ARBA" id="ARBA00022670"/>
    </source>
</evidence>
<feature type="region of interest" description="Disordered" evidence="15">
    <location>
        <begin position="31"/>
        <end position="54"/>
    </location>
</feature>
<dbReference type="GO" id="GO:0007338">
    <property type="term" value="P:single fertilization"/>
    <property type="evidence" value="ECO:0007669"/>
    <property type="project" value="UniProtKB-KW"/>
</dbReference>
<dbReference type="FunCoup" id="A0A3Q0H1R1">
    <property type="interactions" value="1"/>
</dbReference>
<keyword evidence="1" id="KW-0963">Cytoplasm</keyword>
<keyword evidence="2 13" id="KW-0645">Protease</keyword>
<evidence type="ECO:0000256" key="3">
    <source>
        <dbReference type="ARBA" id="ARBA00022723"/>
    </source>
</evidence>
<sequence length="403" mass="45285">MDLKVLLVFLLSLLYSTEAFPILDYENHADPTGNHIESSEKEDEYERELDTKSDSQEEAVFNRILKANKDSSQFLLEGDIVATRSRSAMGCPSNSCFWPQASDGIVHVPYVLSSDYDEDKKKTIAEAMAEFETLTCIHFVERKTEKDYLDIKSEKGCWSYYGKIGGAQTLSLMKQGCIWKGVIQHELDHALGFLHEHTRSDRDNYVKIMWQYIHPSHVDNFKKYSDSNNLDLPYDYSSVMHYSAHTFSNTSGKATIVAIPDASVPIGKKNGLSNLDVAKINKLYKCNRCSTVLDKPSGSLNSLNYPSKYSDNINCVWLIRIPSKQVFLQFEALDLQSSKDCQADYIKVYDGVSKSSKVLLDKTCGSNLPVNLTASGTTMLIEFITDSTETGTGFQASYTSVRV</sequence>
<evidence type="ECO:0000256" key="4">
    <source>
        <dbReference type="ARBA" id="ARBA00022729"/>
    </source>
</evidence>
<organism evidence="18 19">
    <name type="scientific">Alligator sinensis</name>
    <name type="common">Chinese alligator</name>
    <dbReference type="NCBI Taxonomy" id="38654"/>
    <lineage>
        <taxon>Eukaryota</taxon>
        <taxon>Metazoa</taxon>
        <taxon>Chordata</taxon>
        <taxon>Craniata</taxon>
        <taxon>Vertebrata</taxon>
        <taxon>Euteleostomi</taxon>
        <taxon>Archelosauria</taxon>
        <taxon>Archosauria</taxon>
        <taxon>Crocodylia</taxon>
        <taxon>Alligatoridae</taxon>
        <taxon>Alligatorinae</taxon>
        <taxon>Alligator</taxon>
    </lineage>
</organism>
<dbReference type="GO" id="GO:0008270">
    <property type="term" value="F:zinc ion binding"/>
    <property type="evidence" value="ECO:0007669"/>
    <property type="project" value="UniProtKB-UniRule"/>
</dbReference>
<dbReference type="CDD" id="cd04283">
    <property type="entry name" value="ZnMc_hatching_enzyme"/>
    <property type="match status" value="1"/>
</dbReference>
<dbReference type="CDD" id="cd00041">
    <property type="entry name" value="CUB"/>
    <property type="match status" value="1"/>
</dbReference>
<comment type="cofactor">
    <cofactor evidence="13 14">
        <name>Zn(2+)</name>
        <dbReference type="ChEBI" id="CHEBI:29105"/>
    </cofactor>
    <text evidence="13 14">Binds 1 zinc ion per subunit.</text>
</comment>
<dbReference type="SMART" id="SM00042">
    <property type="entry name" value="CUB"/>
    <property type="match status" value="1"/>
</dbReference>
<dbReference type="PANTHER" id="PTHR10127">
    <property type="entry name" value="DISCOIDIN, CUB, EGF, LAMININ , AND ZINC METALLOPROTEASE DOMAIN CONTAINING"/>
    <property type="match status" value="1"/>
</dbReference>
<dbReference type="PANTHER" id="PTHR10127:SF899">
    <property type="entry name" value="ASTACIN-LIKE METALLOENDOPEPTIDASE-RELATED"/>
    <property type="match status" value="1"/>
</dbReference>
<dbReference type="InterPro" id="IPR001506">
    <property type="entry name" value="Peptidase_M12A"/>
</dbReference>
<keyword evidence="3 13" id="KW-0479">Metal-binding</keyword>
<evidence type="ECO:0000256" key="5">
    <source>
        <dbReference type="ARBA" id="ARBA00022801"/>
    </source>
</evidence>
<evidence type="ECO:0000256" key="9">
    <source>
        <dbReference type="ARBA" id="ARBA00023279"/>
    </source>
</evidence>
<gene>
    <name evidence="19" type="primary">LOC102380504</name>
</gene>
<feature type="signal peptide" evidence="14">
    <location>
        <begin position="1"/>
        <end position="19"/>
    </location>
</feature>
<dbReference type="FunFam" id="2.60.120.290:FF:000005">
    <property type="entry name" value="Procollagen C-endopeptidase enhancer 1"/>
    <property type="match status" value="1"/>
</dbReference>
<keyword evidence="18" id="KW-1185">Reference proteome</keyword>
<keyword evidence="10" id="KW-0968">Cytoplasmic vesicle</keyword>
<evidence type="ECO:0000256" key="6">
    <source>
        <dbReference type="ARBA" id="ARBA00022833"/>
    </source>
</evidence>
<evidence type="ECO:0000256" key="10">
    <source>
        <dbReference type="ARBA" id="ARBA00023329"/>
    </source>
</evidence>
<dbReference type="InParanoid" id="A0A3Q0H1R1"/>
<comment type="subcellular location">
    <subcellularLocation>
        <location evidence="11">Cytoplasmic vesicle</location>
        <location evidence="11">Secretory vesicle</location>
        <location evidence="11">Cortical granule</location>
    </subcellularLocation>
</comment>
<evidence type="ECO:0000256" key="7">
    <source>
        <dbReference type="ARBA" id="ARBA00023049"/>
    </source>
</evidence>
<dbReference type="SUPFAM" id="SSF49854">
    <property type="entry name" value="Spermadhesin, CUB domain"/>
    <property type="match status" value="1"/>
</dbReference>
<dbReference type="Gene3D" id="2.60.120.290">
    <property type="entry name" value="Spermadhesin, CUB domain"/>
    <property type="match status" value="1"/>
</dbReference>
<evidence type="ECO:0000256" key="1">
    <source>
        <dbReference type="ARBA" id="ARBA00022490"/>
    </source>
</evidence>
<dbReference type="KEGG" id="asn:102380504"/>
<evidence type="ECO:0000259" key="16">
    <source>
        <dbReference type="PROSITE" id="PS01180"/>
    </source>
</evidence>
<feature type="domain" description="CUB" evidence="16">
    <location>
        <begin position="289"/>
        <end position="401"/>
    </location>
</feature>
<dbReference type="InterPro" id="IPR006026">
    <property type="entry name" value="Peptidase_Metallo"/>
</dbReference>
<dbReference type="PRINTS" id="PR00480">
    <property type="entry name" value="ASTACIN"/>
</dbReference>
<keyword evidence="4 14" id="KW-0732">Signal</keyword>
<dbReference type="SMART" id="SM00235">
    <property type="entry name" value="ZnMc"/>
    <property type="match status" value="1"/>
</dbReference>
<keyword evidence="5 13" id="KW-0378">Hydrolase</keyword>
<dbReference type="AlphaFoldDB" id="A0A3Q0H1R1"/>
<dbReference type="FunFam" id="3.40.390.10:FF:000040">
    <property type="entry name" value="Metalloendopeptidase"/>
    <property type="match status" value="1"/>
</dbReference>
<dbReference type="RefSeq" id="XP_025065657.1">
    <property type="nucleotide sequence ID" value="XM_025209872.1"/>
</dbReference>
<dbReference type="InterPro" id="IPR000859">
    <property type="entry name" value="CUB_dom"/>
</dbReference>
<reference evidence="19" key="1">
    <citation type="submission" date="2025-08" db="UniProtKB">
        <authorList>
            <consortium name="RefSeq"/>
        </authorList>
    </citation>
    <scope>IDENTIFICATION</scope>
</reference>
<evidence type="ECO:0000256" key="14">
    <source>
        <dbReference type="RuleBase" id="RU361183"/>
    </source>
</evidence>
<dbReference type="PIRSF" id="PIRSF038057">
    <property type="entry name" value="Hatching_enzyme_Uvs2"/>
    <property type="match status" value="1"/>
</dbReference>
<dbReference type="PROSITE" id="PS01180">
    <property type="entry name" value="CUB"/>
    <property type="match status" value="1"/>
</dbReference>
<comment type="caution">
    <text evidence="12">Lacks conserved residue(s) required for the propagation of feature annotation.</text>
</comment>
<dbReference type="Proteomes" id="UP000189705">
    <property type="component" value="Unplaced"/>
</dbReference>
<dbReference type="EC" id="3.4.24.-" evidence="14"/>
<dbReference type="GO" id="GO:0006508">
    <property type="term" value="P:proteolysis"/>
    <property type="evidence" value="ECO:0007669"/>
    <property type="project" value="UniProtKB-KW"/>
</dbReference>
<keyword evidence="7 13" id="KW-0482">Metalloprotease</keyword>
<dbReference type="GO" id="GO:0004222">
    <property type="term" value="F:metalloendopeptidase activity"/>
    <property type="evidence" value="ECO:0007669"/>
    <property type="project" value="UniProtKB-UniRule"/>
</dbReference>
<dbReference type="InterPro" id="IPR024079">
    <property type="entry name" value="MetalloPept_cat_dom_sf"/>
</dbReference>
<keyword evidence="6 13" id="KW-0862">Zinc</keyword>
<dbReference type="InterPro" id="IPR034039">
    <property type="entry name" value="ZnMP_hatching_enz"/>
</dbReference>
<feature type="binding site" evidence="13">
    <location>
        <position position="185"/>
    </location>
    <ligand>
        <name>Zn(2+)</name>
        <dbReference type="ChEBI" id="CHEBI:29105"/>
        <note>catalytic</note>
    </ligand>
</feature>
<evidence type="ECO:0000256" key="12">
    <source>
        <dbReference type="PROSITE-ProRule" id="PRU00059"/>
    </source>
</evidence>